<evidence type="ECO:0000256" key="2">
    <source>
        <dbReference type="ARBA" id="ARBA00012438"/>
    </source>
</evidence>
<keyword evidence="6" id="KW-0902">Two-component regulatory system</keyword>
<organism evidence="10">
    <name type="scientific">hydrothermal vent metagenome</name>
    <dbReference type="NCBI Taxonomy" id="652676"/>
    <lineage>
        <taxon>unclassified sequences</taxon>
        <taxon>metagenomes</taxon>
        <taxon>ecological metagenomes</taxon>
    </lineage>
</organism>
<proteinExistence type="predicted"/>
<dbReference type="Pfam" id="PF00512">
    <property type="entry name" value="HisKA"/>
    <property type="match status" value="1"/>
</dbReference>
<dbReference type="InterPro" id="IPR003661">
    <property type="entry name" value="HisK_dim/P_dom"/>
</dbReference>
<dbReference type="PANTHER" id="PTHR45339:SF1">
    <property type="entry name" value="HYBRID SIGNAL TRANSDUCTION HISTIDINE KINASE J"/>
    <property type="match status" value="1"/>
</dbReference>
<dbReference type="Gene3D" id="6.10.340.10">
    <property type="match status" value="1"/>
</dbReference>
<dbReference type="PROSITE" id="PS50110">
    <property type="entry name" value="RESPONSE_REGULATORY"/>
    <property type="match status" value="1"/>
</dbReference>
<keyword evidence="4" id="KW-0808">Transferase</keyword>
<evidence type="ECO:0000256" key="3">
    <source>
        <dbReference type="ARBA" id="ARBA00022553"/>
    </source>
</evidence>
<dbReference type="SMART" id="SM00387">
    <property type="entry name" value="HATPase_c"/>
    <property type="match status" value="1"/>
</dbReference>
<keyword evidence="7" id="KW-0812">Transmembrane</keyword>
<evidence type="ECO:0000313" key="10">
    <source>
        <dbReference type="EMBL" id="VAX00298.1"/>
    </source>
</evidence>
<keyword evidence="5" id="KW-0418">Kinase</keyword>
<accession>A0A3B1ALH6</accession>
<gene>
    <name evidence="10" type="ORF">MNBD_GAMMA22-95</name>
</gene>
<evidence type="ECO:0000259" key="9">
    <source>
        <dbReference type="PROSITE" id="PS50110"/>
    </source>
</evidence>
<evidence type="ECO:0000256" key="1">
    <source>
        <dbReference type="ARBA" id="ARBA00000085"/>
    </source>
</evidence>
<dbReference type="EMBL" id="UOFS01000043">
    <property type="protein sequence ID" value="VAX00298.1"/>
    <property type="molecule type" value="Genomic_DNA"/>
</dbReference>
<comment type="catalytic activity">
    <reaction evidence="1">
        <text>ATP + protein L-histidine = ADP + protein N-phospho-L-histidine.</text>
        <dbReference type="EC" id="2.7.13.3"/>
    </reaction>
</comment>
<dbReference type="InterPro" id="IPR003594">
    <property type="entry name" value="HATPase_dom"/>
</dbReference>
<dbReference type="CDD" id="cd00082">
    <property type="entry name" value="HisKA"/>
    <property type="match status" value="1"/>
</dbReference>
<dbReference type="PANTHER" id="PTHR45339">
    <property type="entry name" value="HYBRID SIGNAL TRANSDUCTION HISTIDINE KINASE J"/>
    <property type="match status" value="1"/>
</dbReference>
<protein>
    <recommendedName>
        <fullName evidence="2">histidine kinase</fullName>
        <ecNumber evidence="2">2.7.13.3</ecNumber>
    </recommendedName>
</protein>
<dbReference type="Gene3D" id="3.40.50.2300">
    <property type="match status" value="1"/>
</dbReference>
<dbReference type="InterPro" id="IPR004358">
    <property type="entry name" value="Sig_transdc_His_kin-like_C"/>
</dbReference>
<reference evidence="10" key="1">
    <citation type="submission" date="2018-06" db="EMBL/GenBank/DDBJ databases">
        <authorList>
            <person name="Zhirakovskaya E."/>
        </authorList>
    </citation>
    <scope>NUCLEOTIDE SEQUENCE</scope>
</reference>
<evidence type="ECO:0000259" key="8">
    <source>
        <dbReference type="PROSITE" id="PS50109"/>
    </source>
</evidence>
<evidence type="ECO:0000256" key="7">
    <source>
        <dbReference type="SAM" id="Phobius"/>
    </source>
</evidence>
<keyword evidence="3" id="KW-0597">Phosphoprotein</keyword>
<dbReference type="PRINTS" id="PR00344">
    <property type="entry name" value="BCTRLSENSOR"/>
</dbReference>
<dbReference type="InterPro" id="IPR036890">
    <property type="entry name" value="HATPase_C_sf"/>
</dbReference>
<evidence type="ECO:0000256" key="6">
    <source>
        <dbReference type="ARBA" id="ARBA00023012"/>
    </source>
</evidence>
<dbReference type="SUPFAM" id="SSF52172">
    <property type="entry name" value="CheY-like"/>
    <property type="match status" value="1"/>
</dbReference>
<dbReference type="GO" id="GO:0000155">
    <property type="term" value="F:phosphorelay sensor kinase activity"/>
    <property type="evidence" value="ECO:0007669"/>
    <property type="project" value="InterPro"/>
</dbReference>
<dbReference type="InterPro" id="IPR005467">
    <property type="entry name" value="His_kinase_dom"/>
</dbReference>
<name>A0A3B1ALH6_9ZZZZ</name>
<dbReference type="Gene3D" id="1.10.287.130">
    <property type="match status" value="1"/>
</dbReference>
<evidence type="ECO:0000256" key="5">
    <source>
        <dbReference type="ARBA" id="ARBA00022777"/>
    </source>
</evidence>
<dbReference type="CDD" id="cd12913">
    <property type="entry name" value="PDC1_MCP_like"/>
    <property type="match status" value="1"/>
</dbReference>
<keyword evidence="7" id="KW-1133">Transmembrane helix</keyword>
<feature type="domain" description="Response regulatory" evidence="9">
    <location>
        <begin position="708"/>
        <end position="826"/>
    </location>
</feature>
<dbReference type="InterPro" id="IPR011006">
    <property type="entry name" value="CheY-like_superfamily"/>
</dbReference>
<dbReference type="InterPro" id="IPR036097">
    <property type="entry name" value="HisK_dim/P_sf"/>
</dbReference>
<dbReference type="Pfam" id="PF22673">
    <property type="entry name" value="MCP-like_PDC_1"/>
    <property type="match status" value="1"/>
</dbReference>
<keyword evidence="7" id="KW-0472">Membrane</keyword>
<dbReference type="Pfam" id="PF02518">
    <property type="entry name" value="HATPase_c"/>
    <property type="match status" value="1"/>
</dbReference>
<feature type="domain" description="Histidine kinase" evidence="8">
    <location>
        <begin position="466"/>
        <end position="683"/>
    </location>
</feature>
<dbReference type="AlphaFoldDB" id="A0A3B1ALH6"/>
<dbReference type="PROSITE" id="PS50109">
    <property type="entry name" value="HIS_KIN"/>
    <property type="match status" value="1"/>
</dbReference>
<dbReference type="CDD" id="cd17546">
    <property type="entry name" value="REC_hyHK_CKI1_RcsC-like"/>
    <property type="match status" value="1"/>
</dbReference>
<evidence type="ECO:0000256" key="4">
    <source>
        <dbReference type="ARBA" id="ARBA00022679"/>
    </source>
</evidence>
<feature type="transmembrane region" description="Helical" evidence="7">
    <location>
        <begin position="12"/>
        <end position="31"/>
    </location>
</feature>
<dbReference type="Pfam" id="PF00072">
    <property type="entry name" value="Response_reg"/>
    <property type="match status" value="1"/>
</dbReference>
<dbReference type="SUPFAM" id="SSF55874">
    <property type="entry name" value="ATPase domain of HSP90 chaperone/DNA topoisomerase II/histidine kinase"/>
    <property type="match status" value="1"/>
</dbReference>
<dbReference type="SMART" id="SM00388">
    <property type="entry name" value="HisKA"/>
    <property type="match status" value="1"/>
</dbReference>
<dbReference type="InterPro" id="IPR001789">
    <property type="entry name" value="Sig_transdc_resp-reg_receiver"/>
</dbReference>
<dbReference type="FunFam" id="3.30.565.10:FF:000006">
    <property type="entry name" value="Sensor histidine kinase WalK"/>
    <property type="match status" value="1"/>
</dbReference>
<dbReference type="SUPFAM" id="SSF47384">
    <property type="entry name" value="Homodimeric domain of signal transducing histidine kinase"/>
    <property type="match status" value="1"/>
</dbReference>
<dbReference type="Gene3D" id="3.30.450.20">
    <property type="entry name" value="PAS domain"/>
    <property type="match status" value="1"/>
</dbReference>
<dbReference type="Gene3D" id="3.30.565.10">
    <property type="entry name" value="Histidine kinase-like ATPase, C-terminal domain"/>
    <property type="match status" value="1"/>
</dbReference>
<dbReference type="EC" id="2.7.13.3" evidence="2"/>
<sequence>MKTNVISLNTKATIGLILISVFSIFCLMAIFQTIVHKEISLIEQEVVKKEVESIIAGVSRHLSSVERLANNMAELGKQLPKNKKLYHNLFPRLLEKDNIKSHIAGGGIWPEPFEFNKKIKRRSFFWGRGANGQLKYYDDYNDPKGNGYRGEEWYVPAKYITNGITYWSRSYMDPFTYEAMVTAAVPFKNKKGVFSGVATVDIKLSGLNTLFKKHTKHTNGYIFALDRNNVFLSFPDNLKIKPYSIKNNKPSGQYFTLKEFILKYKEFSIYADHIKNKRAEYSIKISENHAIKKLATLIQRESYQINYNEALRIAVDLKSKHTDEIPFDSSLLYIDYDPVLKTDAIASIHYLPKYHWFVAIITPRSIIMSKVDNTTKNIFFWILLTILVIFILVYVIFNNIIMKPLKITGEILEKNINSKSHEQLPVITNDEIGQLAILFNQYSSMIEKSRNDADKANNAKSEFLSRMSHELRTPLNAIIGFSQLLEMEDSIDEEHKDNINEINKAGNHLLFLVNDLIDISRIENDIAFLDIKPNSLNAILQDTIALIKPIQQKQGVTIDDAFRYSENLSVIVDNMAIKQVFINIITNAIKYNKQNGTIKISCKKDGSNAQIDITDSGIGISKDKLDAIFEPFNRLGKEYSNIEGTGIGLYITKKLLYEMQGSISASSEINIGSTFTIRVPLSIIEVQDDKQQIKKNDNVDSLKYNAKKILIVEDILSNQKILQLQIKKFGYDAEIAANGKIALELINKNNYDLILTDCTMPVMDGFQLTQRVRKHKDPKISNIPIIAISANAMAEIEQKCLASGMNSYVSKPVDIELLKQIIDKQLHINHANEHKDGA</sequence>
<feature type="transmembrane region" description="Helical" evidence="7">
    <location>
        <begin position="378"/>
        <end position="397"/>
    </location>
</feature>
<dbReference type="SMART" id="SM00448">
    <property type="entry name" value="REC"/>
    <property type="match status" value="1"/>
</dbReference>